<dbReference type="EMBL" id="JBEFKJ010000015">
    <property type="protein sequence ID" value="KAL2042112.1"/>
    <property type="molecule type" value="Genomic_DNA"/>
</dbReference>
<organism evidence="1 2">
    <name type="scientific">Stereocaulon virgatum</name>
    <dbReference type="NCBI Taxonomy" id="373712"/>
    <lineage>
        <taxon>Eukaryota</taxon>
        <taxon>Fungi</taxon>
        <taxon>Dikarya</taxon>
        <taxon>Ascomycota</taxon>
        <taxon>Pezizomycotina</taxon>
        <taxon>Lecanoromycetes</taxon>
        <taxon>OSLEUM clade</taxon>
        <taxon>Lecanoromycetidae</taxon>
        <taxon>Lecanorales</taxon>
        <taxon>Lecanorineae</taxon>
        <taxon>Stereocaulaceae</taxon>
        <taxon>Stereocaulon</taxon>
    </lineage>
</organism>
<reference evidence="1 2" key="1">
    <citation type="submission" date="2024-09" db="EMBL/GenBank/DDBJ databases">
        <title>Rethinking Asexuality: The Enigmatic Case of Functional Sexual Genes in Lepraria (Stereocaulaceae).</title>
        <authorList>
            <person name="Doellman M."/>
            <person name="Sun Y."/>
            <person name="Barcenas-Pena A."/>
            <person name="Lumbsch H.T."/>
            <person name="Grewe F."/>
        </authorList>
    </citation>
    <scope>NUCLEOTIDE SEQUENCE [LARGE SCALE GENOMIC DNA]</scope>
    <source>
        <strain evidence="1 2">Mercado 3170</strain>
    </source>
</reference>
<dbReference type="Proteomes" id="UP001590950">
    <property type="component" value="Unassembled WGS sequence"/>
</dbReference>
<evidence type="ECO:0000313" key="1">
    <source>
        <dbReference type="EMBL" id="KAL2042112.1"/>
    </source>
</evidence>
<protein>
    <submittedName>
        <fullName evidence="1">Uncharacterized protein</fullName>
    </submittedName>
</protein>
<sequence length="144" mass="15535">MDVKHLGNGVCHRELLFVRILSEVDVDYRRITSTIGKGGQSVGGFRNLNGGPSVWPGMLRFFFTFFGAGLPVSAGMNLPSPVTGLRLAVPLFALGSGNTSSCFMNRGSFPPSSPSSSSPGFKGFLLRDILFAFRSFTWTWYSGG</sequence>
<evidence type="ECO:0000313" key="2">
    <source>
        <dbReference type="Proteomes" id="UP001590950"/>
    </source>
</evidence>
<keyword evidence="2" id="KW-1185">Reference proteome</keyword>
<gene>
    <name evidence="1" type="ORF">N7G274_005300</name>
</gene>
<comment type="caution">
    <text evidence="1">The sequence shown here is derived from an EMBL/GenBank/DDBJ whole genome shotgun (WGS) entry which is preliminary data.</text>
</comment>
<proteinExistence type="predicted"/>
<name>A0ABR4A894_9LECA</name>
<accession>A0ABR4A894</accession>